<feature type="region of interest" description="Disordered" evidence="1">
    <location>
        <begin position="1"/>
        <end position="74"/>
    </location>
</feature>
<protein>
    <recommendedName>
        <fullName evidence="5">Transmembrane protein</fullName>
    </recommendedName>
</protein>
<evidence type="ECO:0000256" key="1">
    <source>
        <dbReference type="SAM" id="MobiDB-lite"/>
    </source>
</evidence>
<proteinExistence type="predicted"/>
<comment type="caution">
    <text evidence="3">The sequence shown here is derived from an EMBL/GenBank/DDBJ whole genome shotgun (WGS) entry which is preliminary data.</text>
</comment>
<reference evidence="3 4" key="1">
    <citation type="submission" date="2019-01" db="EMBL/GenBank/DDBJ databases">
        <title>Genome sequencing of the rare red list fungi Fomitopsis rosea.</title>
        <authorList>
            <person name="Buettner E."/>
            <person name="Kellner H."/>
        </authorList>
    </citation>
    <scope>NUCLEOTIDE SEQUENCE [LARGE SCALE GENOMIC DNA]</scope>
    <source>
        <strain evidence="3 4">DSM 105464</strain>
    </source>
</reference>
<keyword evidence="2" id="KW-0812">Transmembrane</keyword>
<evidence type="ECO:0000313" key="4">
    <source>
        <dbReference type="Proteomes" id="UP000298390"/>
    </source>
</evidence>
<evidence type="ECO:0000256" key="2">
    <source>
        <dbReference type="SAM" id="Phobius"/>
    </source>
</evidence>
<dbReference type="AlphaFoldDB" id="A0A4Y9Y1L5"/>
<dbReference type="STRING" id="34475.A0A4Y9Y1L5"/>
<gene>
    <name evidence="3" type="ORF">EVJ58_g7918</name>
</gene>
<evidence type="ECO:0008006" key="5">
    <source>
        <dbReference type="Google" id="ProtNLM"/>
    </source>
</evidence>
<organism evidence="3 4">
    <name type="scientific">Rhodofomes roseus</name>
    <dbReference type="NCBI Taxonomy" id="34475"/>
    <lineage>
        <taxon>Eukaryota</taxon>
        <taxon>Fungi</taxon>
        <taxon>Dikarya</taxon>
        <taxon>Basidiomycota</taxon>
        <taxon>Agaricomycotina</taxon>
        <taxon>Agaricomycetes</taxon>
        <taxon>Polyporales</taxon>
        <taxon>Rhodofomes</taxon>
    </lineage>
</organism>
<sequence>MIILDDSEDPFSDPDKLIADSRSVHRPATPTPSLPSYEISQSQAQGVQCPPEELEAQTHRQEPDQQQPEKAARKWWPKNAHRRFRRALLYALVVYFVITVAVGVPIIVVSVSAQRRQQQQSEFDIGQRYDAPKVSRRRMQRMDRAYPFILDVRVHNQCIVMPPLILCDSLQYNVHLNSLVFLQSNVSYQSDPSTLQDISGTLSVGINADPYARDGIVSVAMYYSSQSLKDQTSVCLMNVSNSSGLYLYVPSNLSASDSLSFNVTFLFPQAQPLYISEFVTMLPHFAQYFESLSDWVSFDKVTLGGPQSLVSVASIDATSLEVKTALAGIQGNFNVTESLVLETVSAPIDVNISLHNSGHAEPTFLDTLIQHSPLNASVCLFLPQDADSSRMPNFMTRFETFNAPLTVFVDHAPGSAAGVLRLRAESSVGQALVAVDSAYTGVFDVSTTFATADVFSSNVNSVAQLAQVDVSYLDGDVVSTSTGTTNADVEMGRTLIFDTMQSSRLTGWVGVPPRPSVPPTPKYFGRQGGIEVISTLSPAALLFGT</sequence>
<feature type="transmembrane region" description="Helical" evidence="2">
    <location>
        <begin position="87"/>
        <end position="111"/>
    </location>
</feature>
<dbReference type="EMBL" id="SEKV01000545">
    <property type="protein sequence ID" value="TFY55972.1"/>
    <property type="molecule type" value="Genomic_DNA"/>
</dbReference>
<feature type="compositionally biased region" description="Basic and acidic residues" evidence="1">
    <location>
        <begin position="13"/>
        <end position="23"/>
    </location>
</feature>
<name>A0A4Y9Y1L5_9APHY</name>
<accession>A0A4Y9Y1L5</accession>
<feature type="compositionally biased region" description="Acidic residues" evidence="1">
    <location>
        <begin position="1"/>
        <end position="12"/>
    </location>
</feature>
<keyword evidence="2" id="KW-0472">Membrane</keyword>
<keyword evidence="2" id="KW-1133">Transmembrane helix</keyword>
<dbReference type="Proteomes" id="UP000298390">
    <property type="component" value="Unassembled WGS sequence"/>
</dbReference>
<evidence type="ECO:0000313" key="3">
    <source>
        <dbReference type="EMBL" id="TFY55972.1"/>
    </source>
</evidence>